<comment type="caution">
    <text evidence="2">The sequence shown here is derived from an EMBL/GenBank/DDBJ whole genome shotgun (WGS) entry which is preliminary data.</text>
</comment>
<evidence type="ECO:0000256" key="1">
    <source>
        <dbReference type="SAM" id="MobiDB-lite"/>
    </source>
</evidence>
<name>A0ABU9Z8I3_9HYPH</name>
<keyword evidence="3" id="KW-1185">Reference proteome</keyword>
<organism evidence="2 3">
    <name type="scientific">Methylorubrum rhodesianum</name>
    <dbReference type="NCBI Taxonomy" id="29427"/>
    <lineage>
        <taxon>Bacteria</taxon>
        <taxon>Pseudomonadati</taxon>
        <taxon>Pseudomonadota</taxon>
        <taxon>Alphaproteobacteria</taxon>
        <taxon>Hyphomicrobiales</taxon>
        <taxon>Methylobacteriaceae</taxon>
        <taxon>Methylorubrum</taxon>
    </lineage>
</organism>
<accession>A0ABU9Z8I3</accession>
<dbReference type="RefSeq" id="WP_200671911.1">
    <property type="nucleotide sequence ID" value="NZ_JACWCW010000096.1"/>
</dbReference>
<reference evidence="2 3" key="1">
    <citation type="journal article" date="2023" name="PLoS ONE">
        <title>Complete genome assembly of Hawai'i environmental nontuberculous mycobacteria reveals unexpected co-isolation with methylobacteria.</title>
        <authorList>
            <person name="Hendrix J."/>
            <person name="Epperson L.E."/>
            <person name="Tong E.I."/>
            <person name="Chan Y.L."/>
            <person name="Hasan N.A."/>
            <person name="Dawrs S.N."/>
            <person name="Norton G.J."/>
            <person name="Virdi R."/>
            <person name="Crooks J.L."/>
            <person name="Chan E.D."/>
            <person name="Honda J.R."/>
            <person name="Strong M."/>
        </authorList>
    </citation>
    <scope>NUCLEOTIDE SEQUENCE [LARGE SCALE GENOMIC DNA]</scope>
    <source>
        <strain evidence="2 3">NJH_HI01</strain>
    </source>
</reference>
<evidence type="ECO:0000313" key="3">
    <source>
        <dbReference type="Proteomes" id="UP001404845"/>
    </source>
</evidence>
<gene>
    <name evidence="2" type="ORF">PUR21_07845</name>
</gene>
<sequence length="156" mass="17213">MGAARRPSNAGRWLRCAKRATAQKTLKRPPRLVKTGDDEPDASQKARISASRAERDLAKAALDRIREVSPNPAEIEPEPIEPFGRPLREKVTLREMSFRKARLQSIADRIEVGAGVIRIIGGKESPENALIGSGSDAVSGVRNSVRKWRTRHDSNV</sequence>
<proteinExistence type="predicted"/>
<dbReference type="Proteomes" id="UP001404845">
    <property type="component" value="Unassembled WGS sequence"/>
</dbReference>
<dbReference type="EMBL" id="JAQYXL010000001">
    <property type="protein sequence ID" value="MEN3227550.1"/>
    <property type="molecule type" value="Genomic_DNA"/>
</dbReference>
<feature type="region of interest" description="Disordered" evidence="1">
    <location>
        <begin position="1"/>
        <end position="53"/>
    </location>
</feature>
<evidence type="ECO:0000313" key="2">
    <source>
        <dbReference type="EMBL" id="MEN3227550.1"/>
    </source>
</evidence>
<protein>
    <submittedName>
        <fullName evidence="2">Uncharacterized protein</fullName>
    </submittedName>
</protein>